<organism evidence="2 3">
    <name type="scientific">Pseudomicrostroma glucosiphilum</name>
    <dbReference type="NCBI Taxonomy" id="1684307"/>
    <lineage>
        <taxon>Eukaryota</taxon>
        <taxon>Fungi</taxon>
        <taxon>Dikarya</taxon>
        <taxon>Basidiomycota</taxon>
        <taxon>Ustilaginomycotina</taxon>
        <taxon>Exobasidiomycetes</taxon>
        <taxon>Microstromatales</taxon>
        <taxon>Microstromatales incertae sedis</taxon>
        <taxon>Pseudomicrostroma</taxon>
    </lineage>
</organism>
<feature type="region of interest" description="Disordered" evidence="1">
    <location>
        <begin position="154"/>
        <end position="186"/>
    </location>
</feature>
<feature type="region of interest" description="Disordered" evidence="1">
    <location>
        <begin position="80"/>
        <end position="126"/>
    </location>
</feature>
<dbReference type="InterPro" id="IPR036397">
    <property type="entry name" value="RNaseH_sf"/>
</dbReference>
<evidence type="ECO:0000256" key="1">
    <source>
        <dbReference type="SAM" id="MobiDB-lite"/>
    </source>
</evidence>
<feature type="compositionally biased region" description="Polar residues" evidence="1">
    <location>
        <begin position="176"/>
        <end position="186"/>
    </location>
</feature>
<dbReference type="RefSeq" id="XP_025347238.1">
    <property type="nucleotide sequence ID" value="XM_025492774.1"/>
</dbReference>
<evidence type="ECO:0000313" key="3">
    <source>
        <dbReference type="Proteomes" id="UP000245942"/>
    </source>
</evidence>
<feature type="compositionally biased region" description="Basic and acidic residues" evidence="1">
    <location>
        <begin position="110"/>
        <end position="120"/>
    </location>
</feature>
<keyword evidence="3" id="KW-1185">Reference proteome</keyword>
<feature type="compositionally biased region" description="Low complexity" evidence="1">
    <location>
        <begin position="14"/>
        <end position="28"/>
    </location>
</feature>
<dbReference type="Gene3D" id="3.30.420.10">
    <property type="entry name" value="Ribonuclease H-like superfamily/Ribonuclease H"/>
    <property type="match status" value="1"/>
</dbReference>
<sequence>MSAADPRYYQLWAASAPKTPAASSSSSTDRPYRVDLDAPGGVTYAPSELATHNAKRRLFIPRKGAVDDEYDFGYEIAQRMRSQRAAESSDDRATVTEQPFTIGDDTSAEAESHQGGEAAHHNNQPQSDAQLYAQSVALGSSSKDASRPVVSFAETVTEETPSESSSAAQDGYSMAPSDTRSYRSTTTAADIARKQGLFQQPTMVRDGAAIVSTFRPPPSISGDTTRSVDPWNVTALHGRREFERLTEEEREKGLTKFEEISGEGNAPSLEEVNTNAERDAPRFSDAATIRTARSTATTIGGAEGLRVRDLFIPDPRPYKPLRLVRRSDPRQMLVLASGVALSHKELQQVKLMEAAAAAGATKDLWKEEQRKSLLAALGGDDASDLRGGLGVYYCPPDPTTPSESEEASPRFDANFSKRMERVSFPHQTTARRAALRAVVAALEYIRWEEEGFDKIVVGVAQSWIVRGITNDIHEWRNNGWRLNRQTVLGMPGDSVPDQDLWELLDRIVSDWEEIDCSIRFWQLSREELSPARLLAEAGALKEDQQAQIVKWTKKPRKFH</sequence>
<dbReference type="Proteomes" id="UP000245942">
    <property type="component" value="Unassembled WGS sequence"/>
</dbReference>
<dbReference type="InterPro" id="IPR012337">
    <property type="entry name" value="RNaseH-like_sf"/>
</dbReference>
<reference evidence="2 3" key="1">
    <citation type="journal article" date="2018" name="Mol. Biol. Evol.">
        <title>Broad Genomic Sampling Reveals a Smut Pathogenic Ancestry of the Fungal Clade Ustilaginomycotina.</title>
        <authorList>
            <person name="Kijpornyongpan T."/>
            <person name="Mondo S.J."/>
            <person name="Barry K."/>
            <person name="Sandor L."/>
            <person name="Lee J."/>
            <person name="Lipzen A."/>
            <person name="Pangilinan J."/>
            <person name="LaButti K."/>
            <person name="Hainaut M."/>
            <person name="Henrissat B."/>
            <person name="Grigoriev I.V."/>
            <person name="Spatafora J.W."/>
            <person name="Aime M.C."/>
        </authorList>
    </citation>
    <scope>NUCLEOTIDE SEQUENCE [LARGE SCALE GENOMIC DNA]</scope>
    <source>
        <strain evidence="2 3">MCA 4718</strain>
    </source>
</reference>
<evidence type="ECO:0008006" key="4">
    <source>
        <dbReference type="Google" id="ProtNLM"/>
    </source>
</evidence>
<dbReference type="OrthoDB" id="407198at2759"/>
<dbReference type="EMBL" id="KZ819329">
    <property type="protein sequence ID" value="PWN20078.1"/>
    <property type="molecule type" value="Genomic_DNA"/>
</dbReference>
<name>A0A316U5G6_9BASI</name>
<protein>
    <recommendedName>
        <fullName evidence="4">RNase H type-1 domain-containing protein</fullName>
    </recommendedName>
</protein>
<feature type="region of interest" description="Disordered" evidence="1">
    <location>
        <begin position="14"/>
        <end position="43"/>
    </location>
</feature>
<dbReference type="STRING" id="1684307.A0A316U5G6"/>
<dbReference type="AlphaFoldDB" id="A0A316U5G6"/>
<proteinExistence type="predicted"/>
<dbReference type="GeneID" id="37014508"/>
<dbReference type="SUPFAM" id="SSF53098">
    <property type="entry name" value="Ribonuclease H-like"/>
    <property type="match status" value="1"/>
</dbReference>
<accession>A0A316U5G6</accession>
<dbReference type="GO" id="GO:0003676">
    <property type="term" value="F:nucleic acid binding"/>
    <property type="evidence" value="ECO:0007669"/>
    <property type="project" value="InterPro"/>
</dbReference>
<evidence type="ECO:0000313" key="2">
    <source>
        <dbReference type="EMBL" id="PWN20078.1"/>
    </source>
</evidence>
<gene>
    <name evidence="2" type="ORF">BCV69DRAFT_283611</name>
</gene>